<reference evidence="1" key="2">
    <citation type="submission" date="2013-10" db="EMBL/GenBank/DDBJ databases">
        <authorList>
            <person name="Aslett M."/>
        </authorList>
    </citation>
    <scope>NUCLEOTIDE SEQUENCE [LARGE SCALE GENOMIC DNA]</scope>
    <source>
        <strain evidence="1">Houghton</strain>
    </source>
</reference>
<keyword evidence="2" id="KW-1185">Reference proteome</keyword>
<dbReference type="AlphaFoldDB" id="U6LNV7"/>
<dbReference type="Proteomes" id="UP000030750">
    <property type="component" value="Unassembled WGS sequence"/>
</dbReference>
<accession>U6LNV7</accession>
<organism evidence="1 2">
    <name type="scientific">Eimeria brunetti</name>
    <dbReference type="NCBI Taxonomy" id="51314"/>
    <lineage>
        <taxon>Eukaryota</taxon>
        <taxon>Sar</taxon>
        <taxon>Alveolata</taxon>
        <taxon>Apicomplexa</taxon>
        <taxon>Conoidasida</taxon>
        <taxon>Coccidia</taxon>
        <taxon>Eucoccidiorida</taxon>
        <taxon>Eimeriorina</taxon>
        <taxon>Eimeriidae</taxon>
        <taxon>Eimeria</taxon>
    </lineage>
</organism>
<sequence>MLTADDVEDRIDEMENLVSLIGSAEKGDGKKGAGGRSLSSLVREAVKCYQKTVNGIVAPDVSTAQAEKFRALLQELEDILGRHIGKLRWVYTSKMIEIDVKTISSIHVLSGPQMS</sequence>
<reference evidence="1" key="1">
    <citation type="submission" date="2013-10" db="EMBL/GenBank/DDBJ databases">
        <title>Genomic analysis of the causative agents of coccidiosis in chickens.</title>
        <authorList>
            <person name="Reid A.J."/>
            <person name="Blake D."/>
            <person name="Billington K."/>
            <person name="Browne H."/>
            <person name="Dunn M."/>
            <person name="Hung S."/>
            <person name="Kawahara F."/>
            <person name="Miranda-Saavedra D."/>
            <person name="Mourier T."/>
            <person name="Nagra H."/>
            <person name="Otto T.D."/>
            <person name="Rawlings N."/>
            <person name="Sanchez A."/>
            <person name="Sanders M."/>
            <person name="Subramaniam C."/>
            <person name="Tay Y."/>
            <person name="Dear P."/>
            <person name="Doerig C."/>
            <person name="Gruber A."/>
            <person name="Parkinson J."/>
            <person name="Shirley M."/>
            <person name="Wan K.L."/>
            <person name="Berriman M."/>
            <person name="Tomley F."/>
            <person name="Pain A."/>
        </authorList>
    </citation>
    <scope>NUCLEOTIDE SEQUENCE [LARGE SCALE GENOMIC DNA]</scope>
    <source>
        <strain evidence="1">Houghton</strain>
    </source>
</reference>
<proteinExistence type="predicted"/>
<evidence type="ECO:0000313" key="1">
    <source>
        <dbReference type="EMBL" id="CDJ50274.1"/>
    </source>
</evidence>
<evidence type="ECO:0000313" key="2">
    <source>
        <dbReference type="Proteomes" id="UP000030750"/>
    </source>
</evidence>
<dbReference type="EMBL" id="HG712146">
    <property type="protein sequence ID" value="CDJ50274.1"/>
    <property type="molecule type" value="Genomic_DNA"/>
</dbReference>
<name>U6LNV7_9EIME</name>
<gene>
    <name evidence="1" type="ORF">EBH_0081130</name>
</gene>
<protein>
    <submittedName>
        <fullName evidence="1">Uncharacterized protein</fullName>
    </submittedName>
</protein>
<dbReference type="VEuPathDB" id="ToxoDB:EBH_0081130"/>